<evidence type="ECO:0000256" key="3">
    <source>
        <dbReference type="ARBA" id="ARBA00022475"/>
    </source>
</evidence>
<keyword evidence="3" id="KW-1003">Cell membrane</keyword>
<keyword evidence="7" id="KW-0325">Glycoprotein</keyword>
<keyword evidence="4 8" id="KW-0812">Transmembrane</keyword>
<keyword evidence="12" id="KW-1185">Reference proteome</keyword>
<keyword evidence="6 8" id="KW-0472">Membrane</keyword>
<dbReference type="Pfam" id="PF04547">
    <property type="entry name" value="Anoctamin"/>
    <property type="match status" value="1"/>
</dbReference>
<evidence type="ECO:0000259" key="10">
    <source>
        <dbReference type="Pfam" id="PF16178"/>
    </source>
</evidence>
<evidence type="ECO:0000256" key="1">
    <source>
        <dbReference type="ARBA" id="ARBA00004651"/>
    </source>
</evidence>
<accession>A0A7L2DKX8</accession>
<feature type="transmembrane region" description="Helical" evidence="8">
    <location>
        <begin position="702"/>
        <end position="721"/>
    </location>
</feature>
<dbReference type="GO" id="GO:0046983">
    <property type="term" value="F:protein dimerization activity"/>
    <property type="evidence" value="ECO:0007669"/>
    <property type="project" value="InterPro"/>
</dbReference>
<comment type="caution">
    <text evidence="8">Lacks conserved residue(s) required for the propagation of feature annotation.</text>
</comment>
<sequence length="886" mass="103121">LVLELNREVIPTYGTVPDQQNLHTPEWVDFDDKPDSLFFKDGQRRIDFVLVYEDEGKKMTHKRSDRKNQKRKRQVYESNLINNGLQLEATRSVLDEKLIFVKVHAPWEVLCTYAEVMHIKLPLQHNDLKTRDSAFNWFSRLFRVDENIIKPEQEFFTAPFQKEHLSNFYIQDKDTFFNPATRSRIVHFILSRVEYATKNNVKKFGINKLLDTGIYKAAFPLHDSSFRHLSMDPNSPSERYLLYREWAHPKNIFKLQPLDFIRKYYGEKIGIYFAWLGFYTNMLTVAAVVGVGCFLYGCLTKDNCTWSQEVCDPNIGGNIIMCPQCDKVCTYWNLTITCESSKKLCIFDSYGTLVFAVFMGIWVTFFLEFWKRRQAELEYEWDTVEYLEQEEQVRPEYEARCTHVVMNEITQQEEYVPYTACGKCVRMTFCTSAIFFWILLIIASVVGIIVYRLSVFLVFSAKLSQHISGTEAIRKYLTPQTATSVTASIISFVVIMILNTIYEKVAIVITDFELPRTQTDYENSLTTKMFLFQFVNYYSSCFYIAFFKGKFVGHPGSPVYWLGKYRNEECDPGGCLLELTTQLAIIVGGKAIWNNIQEVLLPLVKNLIRRYSAASRSEKVVPRWEHDYQLQPIGKLGLFYEYLEMVIQFGFVTLFVASFPLAPLLALINNMLEIRLDAWKLTTQFRRVVPQKAQDIGAWQPILQGIAILAVVTNAMIIAFTSDMIPRLVYYWSFSVPPYGSHSSPTMKGYINSTLSVFNISDFKNASKPFSSRFGNQTTCRQVYRDLRYPPGHQHQYEHNIYYWHVIAAKLAFIIVMEHVIYFVKFIISYIIPDVSQKTKSKVKREKYLTQKLLHENHLKGVTKNMGKIADKIIRGADSTFRPKDE</sequence>
<feature type="transmembrane region" description="Helical" evidence="8">
    <location>
        <begin position="645"/>
        <end position="668"/>
    </location>
</feature>
<evidence type="ECO:0000256" key="8">
    <source>
        <dbReference type="RuleBase" id="RU280814"/>
    </source>
</evidence>
<evidence type="ECO:0000256" key="4">
    <source>
        <dbReference type="ARBA" id="ARBA00022692"/>
    </source>
</evidence>
<evidence type="ECO:0000313" key="11">
    <source>
        <dbReference type="EMBL" id="NXQ49912.1"/>
    </source>
</evidence>
<evidence type="ECO:0000256" key="7">
    <source>
        <dbReference type="ARBA" id="ARBA00023180"/>
    </source>
</evidence>
<feature type="transmembrane region" description="Helical" evidence="8">
    <location>
        <begin position="272"/>
        <end position="297"/>
    </location>
</feature>
<feature type="transmembrane region" description="Helical" evidence="8">
    <location>
        <begin position="811"/>
        <end position="832"/>
    </location>
</feature>
<dbReference type="AlphaFoldDB" id="A0A7L2DKX8"/>
<comment type="caution">
    <text evidence="11">The sequence shown here is derived from an EMBL/GenBank/DDBJ whole genome shotgun (WGS) entry which is preliminary data.</text>
</comment>
<feature type="transmembrane region" description="Helical" evidence="8">
    <location>
        <begin position="481"/>
        <end position="502"/>
    </location>
</feature>
<feature type="transmembrane region" description="Helical" evidence="8">
    <location>
        <begin position="434"/>
        <end position="461"/>
    </location>
</feature>
<comment type="subcellular location">
    <subcellularLocation>
        <location evidence="1">Cell membrane</location>
        <topology evidence="1">Multi-pass membrane protein</topology>
    </subcellularLocation>
    <subcellularLocation>
        <location evidence="8">Membrane</location>
        <topology evidence="8">Multi-pass membrane protein</topology>
    </subcellularLocation>
</comment>
<dbReference type="InterPro" id="IPR049452">
    <property type="entry name" value="Anoctamin_TM"/>
</dbReference>
<dbReference type="GO" id="GO:0005254">
    <property type="term" value="F:chloride channel activity"/>
    <property type="evidence" value="ECO:0007669"/>
    <property type="project" value="TreeGrafter"/>
</dbReference>
<name>A0A7L2DKX8_CATFU</name>
<evidence type="ECO:0000256" key="6">
    <source>
        <dbReference type="ARBA" id="ARBA00023136"/>
    </source>
</evidence>
<comment type="similarity">
    <text evidence="2 8">Belongs to the anoctamin family.</text>
</comment>
<dbReference type="InterPro" id="IPR032394">
    <property type="entry name" value="Anoct_dimer"/>
</dbReference>
<dbReference type="Pfam" id="PF16178">
    <property type="entry name" value="Anoct_dimer"/>
    <property type="match status" value="1"/>
</dbReference>
<feature type="transmembrane region" description="Helical" evidence="8">
    <location>
        <begin position="350"/>
        <end position="370"/>
    </location>
</feature>
<dbReference type="PANTHER" id="PTHR12308:SF21">
    <property type="entry name" value="ANOCTAMIN-6"/>
    <property type="match status" value="1"/>
</dbReference>
<reference evidence="11 12" key="1">
    <citation type="submission" date="2019-09" db="EMBL/GenBank/DDBJ databases">
        <title>Bird 10,000 Genomes (B10K) Project - Family phase.</title>
        <authorList>
            <person name="Zhang G."/>
        </authorList>
    </citation>
    <scope>NUCLEOTIDE SEQUENCE [LARGE SCALE GENOMIC DNA]</scope>
    <source>
        <strain evidence="11">B10K-DU-001-17</strain>
        <tissue evidence="11">Muscle</tissue>
    </source>
</reference>
<dbReference type="GO" id="GO:0061589">
    <property type="term" value="P:calcium activated phosphatidylserine scrambling"/>
    <property type="evidence" value="ECO:0007669"/>
    <property type="project" value="TreeGrafter"/>
</dbReference>
<proteinExistence type="inferred from homology"/>
<feature type="domain" description="Anoctamin dimerisation" evidence="10">
    <location>
        <begin position="38"/>
        <end position="258"/>
    </location>
</feature>
<dbReference type="InterPro" id="IPR007632">
    <property type="entry name" value="Anoctamin"/>
</dbReference>
<feature type="non-terminal residue" evidence="11">
    <location>
        <position position="886"/>
    </location>
</feature>
<protein>
    <recommendedName>
        <fullName evidence="8">Anoctamin</fullName>
    </recommendedName>
</protein>
<dbReference type="GO" id="GO:0061590">
    <property type="term" value="P:calcium activated phosphatidylcholine scrambling"/>
    <property type="evidence" value="ECO:0007669"/>
    <property type="project" value="TreeGrafter"/>
</dbReference>
<feature type="non-terminal residue" evidence="11">
    <location>
        <position position="1"/>
    </location>
</feature>
<organism evidence="11 12">
    <name type="scientific">Catharus fuscescens</name>
    <name type="common">Veery</name>
    <name type="synonym">Turdus fuscescens</name>
    <dbReference type="NCBI Taxonomy" id="159581"/>
    <lineage>
        <taxon>Eukaryota</taxon>
        <taxon>Metazoa</taxon>
        <taxon>Chordata</taxon>
        <taxon>Craniata</taxon>
        <taxon>Vertebrata</taxon>
        <taxon>Euteleostomi</taxon>
        <taxon>Archelosauria</taxon>
        <taxon>Archosauria</taxon>
        <taxon>Dinosauria</taxon>
        <taxon>Saurischia</taxon>
        <taxon>Theropoda</taxon>
        <taxon>Coelurosauria</taxon>
        <taxon>Aves</taxon>
        <taxon>Neognathae</taxon>
        <taxon>Neoaves</taxon>
        <taxon>Telluraves</taxon>
        <taxon>Australaves</taxon>
        <taxon>Passeriformes</taxon>
        <taxon>Turdidae</taxon>
        <taxon>Catharus</taxon>
    </lineage>
</organism>
<feature type="domain" description="Anoctamin transmembrane" evidence="9">
    <location>
        <begin position="261"/>
        <end position="846"/>
    </location>
</feature>
<dbReference type="EMBL" id="VWYD01028957">
    <property type="protein sequence ID" value="NXQ49912.1"/>
    <property type="molecule type" value="Genomic_DNA"/>
</dbReference>
<dbReference type="GO" id="GO:0005886">
    <property type="term" value="C:plasma membrane"/>
    <property type="evidence" value="ECO:0007669"/>
    <property type="project" value="UniProtKB-SubCell"/>
</dbReference>
<dbReference type="Proteomes" id="UP000519684">
    <property type="component" value="Unassembled WGS sequence"/>
</dbReference>
<keyword evidence="5 8" id="KW-1133">Transmembrane helix</keyword>
<evidence type="ECO:0000256" key="2">
    <source>
        <dbReference type="ARBA" id="ARBA00009671"/>
    </source>
</evidence>
<evidence type="ECO:0000313" key="12">
    <source>
        <dbReference type="Proteomes" id="UP000519684"/>
    </source>
</evidence>
<evidence type="ECO:0000256" key="5">
    <source>
        <dbReference type="ARBA" id="ARBA00022989"/>
    </source>
</evidence>
<evidence type="ECO:0000259" key="9">
    <source>
        <dbReference type="Pfam" id="PF04547"/>
    </source>
</evidence>
<dbReference type="PANTHER" id="PTHR12308">
    <property type="entry name" value="ANOCTAMIN"/>
    <property type="match status" value="1"/>
</dbReference>
<gene>
    <name evidence="11" type="primary">Ano6</name>
    <name evidence="11" type="ORF">CATFUS_R06865</name>
</gene>